<dbReference type="InterPro" id="IPR011467">
    <property type="entry name" value="DUF1573"/>
</dbReference>
<sequence>MLKKTLTLVTLSFLFSVTSCKDNATMKITDADMEAVEVATKIAEEKAGKMPVVEFDKIDHDFGTINAGDKVTTEFIVKNIGEGDLIISDAKATCGCTVPEYPKHPLKSGESAPIKVTFDSTGKSGNQSKTVTLTTNTEKASETFNIRANVLTKEGIPPFKK</sequence>
<feature type="signal peptide" evidence="1">
    <location>
        <begin position="1"/>
        <end position="21"/>
    </location>
</feature>
<evidence type="ECO:0000313" key="3">
    <source>
        <dbReference type="Proteomes" id="UP001589607"/>
    </source>
</evidence>
<gene>
    <name evidence="2" type="ORF">ACFFVF_10910</name>
</gene>
<evidence type="ECO:0000256" key="1">
    <source>
        <dbReference type="SAM" id="SignalP"/>
    </source>
</evidence>
<dbReference type="PANTHER" id="PTHR37833">
    <property type="entry name" value="LIPOPROTEIN-RELATED"/>
    <property type="match status" value="1"/>
</dbReference>
<dbReference type="Pfam" id="PF07610">
    <property type="entry name" value="DUF1573"/>
    <property type="match status" value="1"/>
</dbReference>
<protein>
    <submittedName>
        <fullName evidence="2">DUF1573 domain-containing protein</fullName>
    </submittedName>
</protein>
<dbReference type="Proteomes" id="UP001589607">
    <property type="component" value="Unassembled WGS sequence"/>
</dbReference>
<organism evidence="2 3">
    <name type="scientific">Flavobacterium jumunjinense</name>
    <dbReference type="NCBI Taxonomy" id="998845"/>
    <lineage>
        <taxon>Bacteria</taxon>
        <taxon>Pseudomonadati</taxon>
        <taxon>Bacteroidota</taxon>
        <taxon>Flavobacteriia</taxon>
        <taxon>Flavobacteriales</taxon>
        <taxon>Flavobacteriaceae</taxon>
        <taxon>Flavobacterium</taxon>
    </lineage>
</organism>
<dbReference type="EMBL" id="JBHMEY010000031">
    <property type="protein sequence ID" value="MFB9097028.1"/>
    <property type="molecule type" value="Genomic_DNA"/>
</dbReference>
<dbReference type="InterPro" id="IPR013783">
    <property type="entry name" value="Ig-like_fold"/>
</dbReference>
<dbReference type="PROSITE" id="PS51257">
    <property type="entry name" value="PROKAR_LIPOPROTEIN"/>
    <property type="match status" value="1"/>
</dbReference>
<feature type="chain" id="PRO_5047144644" evidence="1">
    <location>
        <begin position="22"/>
        <end position="161"/>
    </location>
</feature>
<proteinExistence type="predicted"/>
<reference evidence="2 3" key="1">
    <citation type="submission" date="2024-09" db="EMBL/GenBank/DDBJ databases">
        <authorList>
            <person name="Sun Q."/>
            <person name="Mori K."/>
        </authorList>
    </citation>
    <scope>NUCLEOTIDE SEQUENCE [LARGE SCALE GENOMIC DNA]</scope>
    <source>
        <strain evidence="2 3">CECT 7955</strain>
    </source>
</reference>
<keyword evidence="3" id="KW-1185">Reference proteome</keyword>
<dbReference type="PANTHER" id="PTHR37833:SF1">
    <property type="entry name" value="SIGNAL PEPTIDE PROTEIN"/>
    <property type="match status" value="1"/>
</dbReference>
<dbReference type="RefSeq" id="WP_236457097.1">
    <property type="nucleotide sequence ID" value="NZ_CBCSGE010000017.1"/>
</dbReference>
<comment type="caution">
    <text evidence="2">The sequence shown here is derived from an EMBL/GenBank/DDBJ whole genome shotgun (WGS) entry which is preliminary data.</text>
</comment>
<name>A0ABV5GNS1_9FLAO</name>
<keyword evidence="1" id="KW-0732">Signal</keyword>
<dbReference type="Gene3D" id="2.60.40.10">
    <property type="entry name" value="Immunoglobulins"/>
    <property type="match status" value="1"/>
</dbReference>
<evidence type="ECO:0000313" key="2">
    <source>
        <dbReference type="EMBL" id="MFB9097028.1"/>
    </source>
</evidence>
<accession>A0ABV5GNS1</accession>